<dbReference type="EMBL" id="CP036265">
    <property type="protein sequence ID" value="QDT15752.1"/>
    <property type="molecule type" value="Genomic_DNA"/>
</dbReference>
<gene>
    <name evidence="5" type="primary">adhB</name>
    <name evidence="5" type="ORF">CA12_18450</name>
</gene>
<dbReference type="GO" id="GO:0046872">
    <property type="term" value="F:metal ion binding"/>
    <property type="evidence" value="ECO:0007669"/>
    <property type="project" value="InterPro"/>
</dbReference>
<dbReference type="Proteomes" id="UP000318741">
    <property type="component" value="Chromosome"/>
</dbReference>
<evidence type="ECO:0000313" key="6">
    <source>
        <dbReference type="Proteomes" id="UP000318741"/>
    </source>
</evidence>
<dbReference type="PANTHER" id="PTHR11496">
    <property type="entry name" value="ALCOHOL DEHYDROGENASE"/>
    <property type="match status" value="1"/>
</dbReference>
<evidence type="ECO:0000313" key="5">
    <source>
        <dbReference type="EMBL" id="QDT15752.1"/>
    </source>
</evidence>
<dbReference type="AlphaFoldDB" id="A0A517P8R1"/>
<keyword evidence="6" id="KW-1185">Reference proteome</keyword>
<evidence type="ECO:0000259" key="4">
    <source>
        <dbReference type="Pfam" id="PF25137"/>
    </source>
</evidence>
<feature type="domain" description="Alcohol dehydrogenase iron-type/glycerol dehydrogenase GldA" evidence="3">
    <location>
        <begin position="22"/>
        <end position="196"/>
    </location>
</feature>
<feature type="domain" description="Fe-containing alcohol dehydrogenase-like C-terminal" evidence="4">
    <location>
        <begin position="211"/>
        <end position="396"/>
    </location>
</feature>
<dbReference type="PANTHER" id="PTHR11496:SF102">
    <property type="entry name" value="ALCOHOL DEHYDROGENASE 4"/>
    <property type="match status" value="1"/>
</dbReference>
<dbReference type="Pfam" id="PF00465">
    <property type="entry name" value="Fe-ADH"/>
    <property type="match status" value="1"/>
</dbReference>
<dbReference type="OrthoDB" id="9804734at2"/>
<accession>A0A517P8R1</accession>
<dbReference type="KEGG" id="acaf:CA12_18450"/>
<organism evidence="5 6">
    <name type="scientific">Alienimonas californiensis</name>
    <dbReference type="NCBI Taxonomy" id="2527989"/>
    <lineage>
        <taxon>Bacteria</taxon>
        <taxon>Pseudomonadati</taxon>
        <taxon>Planctomycetota</taxon>
        <taxon>Planctomycetia</taxon>
        <taxon>Planctomycetales</taxon>
        <taxon>Planctomycetaceae</taxon>
        <taxon>Alienimonas</taxon>
    </lineage>
</organism>
<reference evidence="5 6" key="1">
    <citation type="submission" date="2019-02" db="EMBL/GenBank/DDBJ databases">
        <title>Deep-cultivation of Planctomycetes and their phenomic and genomic characterization uncovers novel biology.</title>
        <authorList>
            <person name="Wiegand S."/>
            <person name="Jogler M."/>
            <person name="Boedeker C."/>
            <person name="Pinto D."/>
            <person name="Vollmers J."/>
            <person name="Rivas-Marin E."/>
            <person name="Kohn T."/>
            <person name="Peeters S.H."/>
            <person name="Heuer A."/>
            <person name="Rast P."/>
            <person name="Oberbeckmann S."/>
            <person name="Bunk B."/>
            <person name="Jeske O."/>
            <person name="Meyerdierks A."/>
            <person name="Storesund J.E."/>
            <person name="Kallscheuer N."/>
            <person name="Luecker S."/>
            <person name="Lage O.M."/>
            <person name="Pohl T."/>
            <person name="Merkel B.J."/>
            <person name="Hornburger P."/>
            <person name="Mueller R.-W."/>
            <person name="Bruemmer F."/>
            <person name="Labrenz M."/>
            <person name="Spormann A.M."/>
            <person name="Op den Camp H."/>
            <person name="Overmann J."/>
            <person name="Amann R."/>
            <person name="Jetten M.S.M."/>
            <person name="Mascher T."/>
            <person name="Medema M.H."/>
            <person name="Devos D.P."/>
            <person name="Kaster A.-K."/>
            <person name="Ovreas L."/>
            <person name="Rohde M."/>
            <person name="Galperin M.Y."/>
            <person name="Jogler C."/>
        </authorList>
    </citation>
    <scope>NUCLEOTIDE SEQUENCE [LARGE SCALE GENOMIC DNA]</scope>
    <source>
        <strain evidence="5 6">CA12</strain>
    </source>
</reference>
<dbReference type="InterPro" id="IPR001670">
    <property type="entry name" value="ADH_Fe/GldA"/>
</dbReference>
<proteinExistence type="inferred from homology"/>
<dbReference type="Gene3D" id="1.20.1090.10">
    <property type="entry name" value="Dehydroquinate synthase-like - alpha domain"/>
    <property type="match status" value="1"/>
</dbReference>
<dbReference type="InterPro" id="IPR056798">
    <property type="entry name" value="ADH_Fe_C"/>
</dbReference>
<dbReference type="CDD" id="cd08551">
    <property type="entry name" value="Fe-ADH"/>
    <property type="match status" value="1"/>
</dbReference>
<dbReference type="InterPro" id="IPR039697">
    <property type="entry name" value="Alcohol_dehydrogenase_Fe"/>
</dbReference>
<dbReference type="FunFam" id="3.40.50.1970:FF:000003">
    <property type="entry name" value="Alcohol dehydrogenase, iron-containing"/>
    <property type="match status" value="1"/>
</dbReference>
<keyword evidence="2 5" id="KW-0560">Oxidoreductase</keyword>
<evidence type="ECO:0000259" key="3">
    <source>
        <dbReference type="Pfam" id="PF00465"/>
    </source>
</evidence>
<evidence type="ECO:0000256" key="1">
    <source>
        <dbReference type="ARBA" id="ARBA00007358"/>
    </source>
</evidence>
<dbReference type="SUPFAM" id="SSF56796">
    <property type="entry name" value="Dehydroquinate synthase-like"/>
    <property type="match status" value="1"/>
</dbReference>
<dbReference type="Pfam" id="PF25137">
    <property type="entry name" value="ADH_Fe_C"/>
    <property type="match status" value="1"/>
</dbReference>
<dbReference type="GO" id="GO:0004022">
    <property type="term" value="F:alcohol dehydrogenase (NAD+) activity"/>
    <property type="evidence" value="ECO:0007669"/>
    <property type="project" value="UniProtKB-EC"/>
</dbReference>
<dbReference type="Gene3D" id="3.40.50.1970">
    <property type="match status" value="1"/>
</dbReference>
<protein>
    <submittedName>
        <fullName evidence="5">Alcohol dehydrogenase 2</fullName>
        <ecNumber evidence="5">1.1.1.1</ecNumber>
    </submittedName>
</protein>
<comment type="similarity">
    <text evidence="1">Belongs to the iron-containing alcohol dehydrogenase family.</text>
</comment>
<name>A0A517P8R1_9PLAN</name>
<evidence type="ECO:0000256" key="2">
    <source>
        <dbReference type="ARBA" id="ARBA00023002"/>
    </source>
</evidence>
<dbReference type="EC" id="1.1.1.1" evidence="5"/>
<sequence precursor="true">MSHAASDARFAEGPGFDWRPRTRVLFGPGTLTRLGELVVPPAAAGEAPLGTRALVVTDPGVAAAGHAAAGAEALRAVGIEAAVFEDVRANPTTADVAAAVAAARDHRADLLIGLGGGSSMDVAKGANFLLAGGGAMRDYHGVNRGRGTFLPSVGVPTTAGTGSEAQSFALIADDETHIKMACGDGRAAFRAALLDPDVIATVPAKVAAPVAIDAVSHAVETAACRVRGELSGMFARKAFSLLARSVRPYLSGAATAEDRAAMLLGSHLAGAAIELSMLGAAHALANPLTAQYGTTHGVAVGRMLPHVVRFNAADPAVRAIYEDLAAAGGLAPSAAGLAEFLDGLLPFAGVHGGLARAGASADDLPGLAELAAEQWTAGFNPRPVTVADLEGLYRCAF</sequence>
<dbReference type="RefSeq" id="WP_145358656.1">
    <property type="nucleotide sequence ID" value="NZ_CP036265.1"/>
</dbReference>